<sequence>MRFLWPDLLWLQLLVPLLVALYLYALARRKKAAIRYASLSLAKVAIGPGQRLRRHIPPLLFLLAMSAALLACARPTATVTLPSDSLTVVLAVDVSRSMQAADIAPNRLVAAQMAAKRFISELPSNVRLGIVSFAGTAAVVQTPTDNRQDMVEAIDRFQLQRATATGSGLILALSMLFPDDGIDLESVIFETPSIRAGRRAVPLDQAGAAEAARKKQKTLQPVLPGSYTSGTIILLSDGRRTTGPDPLDAARMAAERGVRVYTVGFGTQQGAPIGDEGWSFFARLDEPTLRTVAQMTGGEYFLASSEADLSSVYRNLNAKFSMERKETELSALLSAAAVVLLTLACVLSMLWFQRSR</sequence>
<dbReference type="RefSeq" id="WP_130359327.1">
    <property type="nucleotide sequence ID" value="NZ_SGXC01000002.1"/>
</dbReference>
<dbReference type="PANTHER" id="PTHR22550:SF5">
    <property type="entry name" value="LEUCINE ZIPPER PROTEIN 4"/>
    <property type="match status" value="1"/>
</dbReference>
<evidence type="ECO:0000259" key="6">
    <source>
        <dbReference type="PROSITE" id="PS50234"/>
    </source>
</evidence>
<evidence type="ECO:0000256" key="5">
    <source>
        <dbReference type="SAM" id="Phobius"/>
    </source>
</evidence>
<keyword evidence="4 5" id="KW-0472">Membrane</keyword>
<dbReference type="PROSITE" id="PS50234">
    <property type="entry name" value="VWFA"/>
    <property type="match status" value="1"/>
</dbReference>
<evidence type="ECO:0000256" key="3">
    <source>
        <dbReference type="ARBA" id="ARBA00022989"/>
    </source>
</evidence>
<evidence type="ECO:0000256" key="1">
    <source>
        <dbReference type="ARBA" id="ARBA00022475"/>
    </source>
</evidence>
<dbReference type="InterPro" id="IPR036465">
    <property type="entry name" value="vWFA_dom_sf"/>
</dbReference>
<keyword evidence="3 5" id="KW-1133">Transmembrane helix</keyword>
<dbReference type="AlphaFoldDB" id="A0A4Q7NEQ0"/>
<dbReference type="InterPro" id="IPR050768">
    <property type="entry name" value="UPF0353/GerABKA_families"/>
</dbReference>
<dbReference type="SUPFAM" id="SSF53300">
    <property type="entry name" value="vWA-like"/>
    <property type="match status" value="1"/>
</dbReference>
<dbReference type="PANTHER" id="PTHR22550">
    <property type="entry name" value="SPORE GERMINATION PROTEIN"/>
    <property type="match status" value="1"/>
</dbReference>
<feature type="transmembrane region" description="Helical" evidence="5">
    <location>
        <begin position="329"/>
        <end position="352"/>
    </location>
</feature>
<accession>A0A4Q7NEQ0</accession>
<dbReference type="Proteomes" id="UP000292445">
    <property type="component" value="Unassembled WGS sequence"/>
</dbReference>
<feature type="domain" description="VWFA" evidence="6">
    <location>
        <begin position="87"/>
        <end position="316"/>
    </location>
</feature>
<dbReference type="SMART" id="SM00327">
    <property type="entry name" value="VWA"/>
    <property type="match status" value="1"/>
</dbReference>
<evidence type="ECO:0000313" key="8">
    <source>
        <dbReference type="Proteomes" id="UP000292445"/>
    </source>
</evidence>
<dbReference type="Pfam" id="PF13519">
    <property type="entry name" value="VWA_2"/>
    <property type="match status" value="1"/>
</dbReference>
<feature type="transmembrane region" description="Helical" evidence="5">
    <location>
        <begin position="6"/>
        <end position="27"/>
    </location>
</feature>
<gene>
    <name evidence="7" type="ORF">EV675_4107</name>
</gene>
<proteinExistence type="predicted"/>
<keyword evidence="1" id="KW-1003">Cell membrane</keyword>
<dbReference type="Gene3D" id="3.40.50.410">
    <property type="entry name" value="von Willebrand factor, type A domain"/>
    <property type="match status" value="1"/>
</dbReference>
<name>A0A4Q7NEQ0_9BURK</name>
<keyword evidence="2 5" id="KW-0812">Transmembrane</keyword>
<protein>
    <submittedName>
        <fullName evidence="7">Ca-activated chloride channel family protein</fullName>
    </submittedName>
</protein>
<dbReference type="OrthoDB" id="8882959at2"/>
<organism evidence="7 8">
    <name type="scientific">Pigmentiphaga kullae</name>
    <dbReference type="NCBI Taxonomy" id="151784"/>
    <lineage>
        <taxon>Bacteria</taxon>
        <taxon>Pseudomonadati</taxon>
        <taxon>Pseudomonadota</taxon>
        <taxon>Betaproteobacteria</taxon>
        <taxon>Burkholderiales</taxon>
        <taxon>Alcaligenaceae</taxon>
        <taxon>Pigmentiphaga</taxon>
    </lineage>
</organism>
<evidence type="ECO:0000256" key="2">
    <source>
        <dbReference type="ARBA" id="ARBA00022692"/>
    </source>
</evidence>
<evidence type="ECO:0000256" key="4">
    <source>
        <dbReference type="ARBA" id="ARBA00023136"/>
    </source>
</evidence>
<keyword evidence="8" id="KW-1185">Reference proteome</keyword>
<comment type="caution">
    <text evidence="7">The sequence shown here is derived from an EMBL/GenBank/DDBJ whole genome shotgun (WGS) entry which is preliminary data.</text>
</comment>
<reference evidence="7 8" key="1">
    <citation type="submission" date="2019-02" db="EMBL/GenBank/DDBJ databases">
        <title>Genomic Encyclopedia of Type Strains, Phase IV (KMG-IV): sequencing the most valuable type-strain genomes for metagenomic binning, comparative biology and taxonomic classification.</title>
        <authorList>
            <person name="Goeker M."/>
        </authorList>
    </citation>
    <scope>NUCLEOTIDE SEQUENCE [LARGE SCALE GENOMIC DNA]</scope>
    <source>
        <strain evidence="7 8">K24</strain>
    </source>
</reference>
<dbReference type="InterPro" id="IPR002035">
    <property type="entry name" value="VWF_A"/>
</dbReference>
<dbReference type="EMBL" id="SGXC01000002">
    <property type="protein sequence ID" value="RZS81483.1"/>
    <property type="molecule type" value="Genomic_DNA"/>
</dbReference>
<evidence type="ECO:0000313" key="7">
    <source>
        <dbReference type="EMBL" id="RZS81483.1"/>
    </source>
</evidence>